<dbReference type="InterPro" id="IPR007110">
    <property type="entry name" value="Ig-like_dom"/>
</dbReference>
<dbReference type="GO" id="GO:0005886">
    <property type="term" value="C:plasma membrane"/>
    <property type="evidence" value="ECO:0007669"/>
    <property type="project" value="TreeGrafter"/>
</dbReference>
<dbReference type="InterPro" id="IPR047012">
    <property type="entry name" value="ICAM_VCAM"/>
</dbReference>
<gene>
    <name evidence="3" type="ORF">NDU88_004338</name>
</gene>
<dbReference type="PROSITE" id="PS50835">
    <property type="entry name" value="IG_LIKE"/>
    <property type="match status" value="1"/>
</dbReference>
<reference evidence="3" key="1">
    <citation type="journal article" date="2022" name="bioRxiv">
        <title>Sequencing and chromosome-scale assembly of the giantPleurodeles waltlgenome.</title>
        <authorList>
            <person name="Brown T."/>
            <person name="Elewa A."/>
            <person name="Iarovenko S."/>
            <person name="Subramanian E."/>
            <person name="Araus A.J."/>
            <person name="Petzold A."/>
            <person name="Susuki M."/>
            <person name="Suzuki K.-i.T."/>
            <person name="Hayashi T."/>
            <person name="Toyoda A."/>
            <person name="Oliveira C."/>
            <person name="Osipova E."/>
            <person name="Leigh N.D."/>
            <person name="Simon A."/>
            <person name="Yun M.H."/>
        </authorList>
    </citation>
    <scope>NUCLEOTIDE SEQUENCE</scope>
    <source>
        <strain evidence="3">20211129_DDA</strain>
        <tissue evidence="3">Liver</tissue>
    </source>
</reference>
<dbReference type="Gene3D" id="2.60.40.10">
    <property type="entry name" value="Immunoglobulins"/>
    <property type="match status" value="3"/>
</dbReference>
<dbReference type="PANTHER" id="PTHR13771">
    <property type="entry name" value="INTERCELLULAR ADHESION MOLECULE"/>
    <property type="match status" value="1"/>
</dbReference>
<evidence type="ECO:0000313" key="4">
    <source>
        <dbReference type="Proteomes" id="UP001066276"/>
    </source>
</evidence>
<comment type="caution">
    <text evidence="3">The sequence shown here is derived from an EMBL/GenBank/DDBJ whole genome shotgun (WGS) entry which is preliminary data.</text>
</comment>
<dbReference type="CDD" id="cd00146">
    <property type="entry name" value="PKD"/>
    <property type="match status" value="1"/>
</dbReference>
<evidence type="ECO:0000259" key="2">
    <source>
        <dbReference type="PROSITE" id="PS50835"/>
    </source>
</evidence>
<feature type="domain" description="Ig-like" evidence="2">
    <location>
        <begin position="269"/>
        <end position="345"/>
    </location>
</feature>
<evidence type="ECO:0000313" key="3">
    <source>
        <dbReference type="EMBL" id="KAJ1172492.1"/>
    </source>
</evidence>
<dbReference type="InterPro" id="IPR048679">
    <property type="entry name" value="ICAM1_3_5_D2"/>
</dbReference>
<name>A0AAV7T7C8_PLEWA</name>
<accession>A0AAV7T7C8</accession>
<dbReference type="InterPro" id="IPR036179">
    <property type="entry name" value="Ig-like_dom_sf"/>
</dbReference>
<dbReference type="SUPFAM" id="SSF48726">
    <property type="entry name" value="Immunoglobulin"/>
    <property type="match status" value="1"/>
</dbReference>
<protein>
    <recommendedName>
        <fullName evidence="2">Ig-like domain-containing protein</fullName>
    </recommendedName>
</protein>
<keyword evidence="4" id="KW-1185">Reference proteome</keyword>
<sequence>MPGAVQAPGAPRASEEPTQDMFSFECQQSRGHACSGASPGRQGMRAPKSLARPGDHHPAIAMKTPGLPRALLLLAVIGTGVSGFLLEPKLSVQKYTELGSGEMAVCEVSNLAESDSLLINMYLQKEKLSTTQTREGDKEIAQTTLSFDKAGNYNVSCTASNDKGSKTTSSIITVYNFPDPLLASEEDVDGEDILITCRMPRMSPKVVIQITAAQTNLICEDQTSTERSCSLPKQREHNGMTVTCEAVMSLPGKVLKKTTTTVLDILFAPDFTDDSCPANRTLSEGEVNVVLCNAVGNPTPNVSCSNDKLTFPKGIMSEVAAHHSGQYKCRANNNLDNAVKTIFVSVQENPSKLRNRASSGTLLPAMLVLVCHMF</sequence>
<dbReference type="PANTHER" id="PTHR13771:SF9">
    <property type="entry name" value="INTERCELLULAR ADHESION MOLECULE 5"/>
    <property type="match status" value="1"/>
</dbReference>
<evidence type="ECO:0000256" key="1">
    <source>
        <dbReference type="SAM" id="MobiDB-lite"/>
    </source>
</evidence>
<dbReference type="EMBL" id="JANPWB010000007">
    <property type="protein sequence ID" value="KAJ1172492.1"/>
    <property type="molecule type" value="Genomic_DNA"/>
</dbReference>
<dbReference type="Proteomes" id="UP001066276">
    <property type="component" value="Chromosome 4_1"/>
</dbReference>
<dbReference type="Pfam" id="PF21146">
    <property type="entry name" value="ICAM1_3_5_D2"/>
    <property type="match status" value="1"/>
</dbReference>
<dbReference type="GO" id="GO:0007155">
    <property type="term" value="P:cell adhesion"/>
    <property type="evidence" value="ECO:0007669"/>
    <property type="project" value="InterPro"/>
</dbReference>
<proteinExistence type="predicted"/>
<dbReference type="GO" id="GO:0005178">
    <property type="term" value="F:integrin binding"/>
    <property type="evidence" value="ECO:0007669"/>
    <property type="project" value="InterPro"/>
</dbReference>
<dbReference type="InterPro" id="IPR013783">
    <property type="entry name" value="Ig-like_fold"/>
</dbReference>
<dbReference type="AlphaFoldDB" id="A0AAV7T7C8"/>
<organism evidence="3 4">
    <name type="scientific">Pleurodeles waltl</name>
    <name type="common">Iberian ribbed newt</name>
    <dbReference type="NCBI Taxonomy" id="8319"/>
    <lineage>
        <taxon>Eukaryota</taxon>
        <taxon>Metazoa</taxon>
        <taxon>Chordata</taxon>
        <taxon>Craniata</taxon>
        <taxon>Vertebrata</taxon>
        <taxon>Euteleostomi</taxon>
        <taxon>Amphibia</taxon>
        <taxon>Batrachia</taxon>
        <taxon>Caudata</taxon>
        <taxon>Salamandroidea</taxon>
        <taxon>Salamandridae</taxon>
        <taxon>Pleurodelinae</taxon>
        <taxon>Pleurodeles</taxon>
    </lineage>
</organism>
<feature type="region of interest" description="Disordered" evidence="1">
    <location>
        <begin position="31"/>
        <end position="54"/>
    </location>
</feature>